<keyword evidence="4 7" id="KW-0472">Membrane</keyword>
<evidence type="ECO:0000313" key="8">
    <source>
        <dbReference type="EMBL" id="MFD1384530.1"/>
    </source>
</evidence>
<dbReference type="CDD" id="cd08010">
    <property type="entry name" value="MltG_like"/>
    <property type="match status" value="1"/>
</dbReference>
<comment type="similarity">
    <text evidence="7">Belongs to the transglycosylase MltG family.</text>
</comment>
<dbReference type="PANTHER" id="PTHR30518">
    <property type="entry name" value="ENDOLYTIC MUREIN TRANSGLYCOSYLASE"/>
    <property type="match status" value="1"/>
</dbReference>
<accession>A0ABW4B2R7</accession>
<protein>
    <recommendedName>
        <fullName evidence="7">Endolytic murein transglycosylase</fullName>
        <ecNumber evidence="7">4.2.2.29</ecNumber>
    </recommendedName>
    <alternativeName>
        <fullName evidence="7">Peptidoglycan lytic transglycosylase</fullName>
    </alternativeName>
    <alternativeName>
        <fullName evidence="7">Peptidoglycan polymerization terminase</fullName>
    </alternativeName>
</protein>
<evidence type="ECO:0000256" key="5">
    <source>
        <dbReference type="ARBA" id="ARBA00023239"/>
    </source>
</evidence>
<reference evidence="9" key="1">
    <citation type="journal article" date="2019" name="Int. J. Syst. Evol. Microbiol.">
        <title>The Global Catalogue of Microorganisms (GCM) 10K type strain sequencing project: providing services to taxonomists for standard genome sequencing and annotation.</title>
        <authorList>
            <consortium name="The Broad Institute Genomics Platform"/>
            <consortium name="The Broad Institute Genome Sequencing Center for Infectious Disease"/>
            <person name="Wu L."/>
            <person name="Ma J."/>
        </authorList>
    </citation>
    <scope>NUCLEOTIDE SEQUENCE [LARGE SCALE GENOMIC DNA]</scope>
    <source>
        <strain evidence="9">JCM 30774</strain>
    </source>
</reference>
<evidence type="ECO:0000256" key="4">
    <source>
        <dbReference type="ARBA" id="ARBA00023136"/>
    </source>
</evidence>
<evidence type="ECO:0000256" key="2">
    <source>
        <dbReference type="ARBA" id="ARBA00022692"/>
    </source>
</evidence>
<dbReference type="Pfam" id="PF02618">
    <property type="entry name" value="YceG"/>
    <property type="match status" value="1"/>
</dbReference>
<name>A0ABW4B2R7_9GAMM</name>
<comment type="caution">
    <text evidence="8">The sequence shown here is derived from an EMBL/GenBank/DDBJ whole genome shotgun (WGS) entry which is preliminary data.</text>
</comment>
<comment type="catalytic activity">
    <reaction evidence="7">
        <text>a peptidoglycan chain = a peptidoglycan chain with N-acetyl-1,6-anhydromuramyl-[peptide] at the reducing end + a peptidoglycan chain with N-acetylglucosamine at the non-reducing end.</text>
        <dbReference type="EC" id="4.2.2.29"/>
    </reaction>
</comment>
<keyword evidence="6 7" id="KW-0961">Cell wall biogenesis/degradation</keyword>
<evidence type="ECO:0000256" key="3">
    <source>
        <dbReference type="ARBA" id="ARBA00022989"/>
    </source>
</evidence>
<keyword evidence="2 7" id="KW-0812">Transmembrane</keyword>
<evidence type="ECO:0000313" key="9">
    <source>
        <dbReference type="Proteomes" id="UP001597059"/>
    </source>
</evidence>
<dbReference type="PANTHER" id="PTHR30518:SF2">
    <property type="entry name" value="ENDOLYTIC MUREIN TRANSGLYCOSYLASE"/>
    <property type="match status" value="1"/>
</dbReference>
<dbReference type="Proteomes" id="UP001597059">
    <property type="component" value="Unassembled WGS sequence"/>
</dbReference>
<dbReference type="RefSeq" id="WP_377368841.1">
    <property type="nucleotide sequence ID" value="NZ_JBHTMN010000016.1"/>
</dbReference>
<sequence length="341" mass="38284">MKLIKSFLLLLVLAVTLLAIAGGMAYHYLTKPINITEPERYEVQKGVSSIRIGQQLADLGWIEHPVLTRIAFKLDPTLVPKVGVYELQPNMNLIDVMALLDSGDTVFYPVTLLEGKTYRDYLIALEQTGNIQMTLSDLSEEQIAEKMGLNVASPEGMLLANTYRYHDGDTDLDIFMQAHRLLVSTLESEWSDKAKGLPYATAYEALIMASIIEKETGVPEERPLISRVFVSRLERGMRLQTDPTVIYGMGDSYKGNITRRDLQRPTPYNTYTINGLPPTPIANVGYEAIHAAMHPGETNALYFVAKGDGSHVFSKTLREHNAAVREYQRRRVENYRSSPSQ</sequence>
<organism evidence="8 9">
    <name type="scientific">Rhodanobacter aciditrophus</name>
    <dbReference type="NCBI Taxonomy" id="1623218"/>
    <lineage>
        <taxon>Bacteria</taxon>
        <taxon>Pseudomonadati</taxon>
        <taxon>Pseudomonadota</taxon>
        <taxon>Gammaproteobacteria</taxon>
        <taxon>Lysobacterales</taxon>
        <taxon>Rhodanobacteraceae</taxon>
        <taxon>Rhodanobacter</taxon>
    </lineage>
</organism>
<keyword evidence="9" id="KW-1185">Reference proteome</keyword>
<proteinExistence type="inferred from homology"/>
<keyword evidence="5 7" id="KW-0456">Lyase</keyword>
<evidence type="ECO:0000256" key="1">
    <source>
        <dbReference type="ARBA" id="ARBA00022475"/>
    </source>
</evidence>
<dbReference type="EC" id="4.2.2.29" evidence="7"/>
<keyword evidence="7" id="KW-0997">Cell inner membrane</keyword>
<dbReference type="HAMAP" id="MF_02065">
    <property type="entry name" value="MltG"/>
    <property type="match status" value="1"/>
</dbReference>
<keyword evidence="3 7" id="KW-1133">Transmembrane helix</keyword>
<gene>
    <name evidence="7 8" type="primary">mltG</name>
    <name evidence="8" type="ORF">ACFQ45_14255</name>
</gene>
<dbReference type="EMBL" id="JBHTMN010000016">
    <property type="protein sequence ID" value="MFD1384530.1"/>
    <property type="molecule type" value="Genomic_DNA"/>
</dbReference>
<dbReference type="Gene3D" id="3.30.160.60">
    <property type="entry name" value="Classic Zinc Finger"/>
    <property type="match status" value="1"/>
</dbReference>
<dbReference type="InterPro" id="IPR003770">
    <property type="entry name" value="MLTG-like"/>
</dbReference>
<keyword evidence="1 7" id="KW-1003">Cell membrane</keyword>
<feature type="site" description="Important for catalytic activity" evidence="7">
    <location>
        <position position="215"/>
    </location>
</feature>
<comment type="function">
    <text evidence="7">Functions as a peptidoglycan terminase that cleaves nascent peptidoglycan strands endolytically to terminate their elongation.</text>
</comment>
<dbReference type="NCBIfam" id="TIGR00247">
    <property type="entry name" value="endolytic transglycosylase MltG"/>
    <property type="match status" value="1"/>
</dbReference>
<evidence type="ECO:0000256" key="7">
    <source>
        <dbReference type="HAMAP-Rule" id="MF_02065"/>
    </source>
</evidence>
<evidence type="ECO:0000256" key="6">
    <source>
        <dbReference type="ARBA" id="ARBA00023316"/>
    </source>
</evidence>
<dbReference type="Gene3D" id="3.30.1490.480">
    <property type="entry name" value="Endolytic murein transglycosylase"/>
    <property type="match status" value="1"/>
</dbReference>